<dbReference type="VEuPathDB" id="VectorBase:BGLB020404"/>
<proteinExistence type="predicted"/>
<reference evidence="3" key="1">
    <citation type="submission" date="2014-12" db="EMBL/GenBank/DDBJ databases">
        <authorList>
            <person name="Tennessen J.A."/>
            <person name="Blouin M.S."/>
        </authorList>
    </citation>
    <scope>NUCLEOTIDE SEQUENCE</scope>
    <source>
        <strain evidence="3">Guadeloupe</strain>
        <tissue evidence="3">Whole body</tissue>
    </source>
</reference>
<protein>
    <submittedName>
        <fullName evidence="3">Grctm1 protein</fullName>
    </submittedName>
</protein>
<reference evidence="3" key="2">
    <citation type="submission" date="2015-02" db="EMBL/GenBank/DDBJ databases">
        <title>Hyperdiverse gene cluster in snail host conveys resistance to human schistosome parasites.</title>
        <authorList>
            <person name="Theron A."/>
            <person name="Marine M."/>
            <person name="Yeh J.-Y."/>
            <person name="Rognon A."/>
        </authorList>
    </citation>
    <scope>NUCLEOTIDE SEQUENCE</scope>
    <source>
        <strain evidence="3">Guadeloupe</strain>
        <tissue evidence="3">Whole body</tissue>
    </source>
</reference>
<dbReference type="AlphaFoldDB" id="A0A0C9QKS0"/>
<keyword evidence="2" id="KW-0732">Signal</keyword>
<keyword evidence="1" id="KW-1133">Transmembrane helix</keyword>
<organism evidence="3">
    <name type="scientific">Biomphalaria glabrata</name>
    <name type="common">Bloodfluke planorb</name>
    <name type="synonym">Freshwater snail</name>
    <dbReference type="NCBI Taxonomy" id="6526"/>
    <lineage>
        <taxon>Eukaryota</taxon>
        <taxon>Metazoa</taxon>
        <taxon>Spiralia</taxon>
        <taxon>Lophotrochozoa</taxon>
        <taxon>Mollusca</taxon>
        <taxon>Gastropoda</taxon>
        <taxon>Heterobranchia</taxon>
        <taxon>Euthyneura</taxon>
        <taxon>Panpulmonata</taxon>
        <taxon>Hygrophila</taxon>
        <taxon>Lymnaeoidea</taxon>
        <taxon>Planorbidae</taxon>
        <taxon>Biomphalaria</taxon>
    </lineage>
</organism>
<dbReference type="VEuPathDB" id="VectorBase:BGLAX_051723"/>
<dbReference type="EMBL" id="GBYV01000008">
    <property type="protein sequence ID" value="JAG85155.1"/>
    <property type="molecule type" value="Transcribed_RNA"/>
</dbReference>
<evidence type="ECO:0000256" key="1">
    <source>
        <dbReference type="SAM" id="Phobius"/>
    </source>
</evidence>
<feature type="transmembrane region" description="Helical" evidence="1">
    <location>
        <begin position="240"/>
        <end position="259"/>
    </location>
</feature>
<gene>
    <name evidence="3" type="primary">grctm1</name>
</gene>
<evidence type="ECO:0000313" key="3">
    <source>
        <dbReference type="EMBL" id="JAG85155.1"/>
    </source>
</evidence>
<accession>A0A0C9QKS0</accession>
<feature type="signal peptide" evidence="2">
    <location>
        <begin position="1"/>
        <end position="19"/>
    </location>
</feature>
<feature type="chain" id="PRO_5002211231" evidence="2">
    <location>
        <begin position="20"/>
        <end position="333"/>
    </location>
</feature>
<evidence type="ECO:0000256" key="2">
    <source>
        <dbReference type="SAM" id="SignalP"/>
    </source>
</evidence>
<sequence>MLTLHGVIVWSMLFYSSLQHSRPLVQLGEDCPEFVWPGNNVQICSCISIDIGPNAVEPNWYSFDDRLVPQSNVSNVLAKLFLNFNESDPYPVYYCSEKSKRGPDDIKYTPKFVYMSGKVHLAVSDERIAFDSRRPTIEVNLCPEPSLYILCNISVQQFFTWTTGFLRINNVTLLNVTSWEAASRYTLFHQFRPTSSGQFIVSCNLRNQTQKDQHQVVSKYNIIVNGDLCNIGGSSCNVCLAVSTTVLLVCIIYIVYTKVTCLPRINIRNICRRYYSSLNIQTASINSRQSDYGVIEDSRDRLTNSVINESWRFTDEDHTAPCPAFPIYRPSYQ</sequence>
<name>A0A0C9QKS0_BIOGL</name>
<keyword evidence="1" id="KW-0472">Membrane</keyword>
<keyword evidence="1" id="KW-0812">Transmembrane</keyword>